<evidence type="ECO:0000256" key="1">
    <source>
        <dbReference type="SAM" id="MobiDB-lite"/>
    </source>
</evidence>
<dbReference type="AlphaFoldDB" id="A0A838A6Z3"/>
<dbReference type="EMBL" id="JACCKD010000002">
    <property type="protein sequence ID" value="MBA0124928.1"/>
    <property type="molecule type" value="Genomic_DNA"/>
</dbReference>
<reference evidence="2 3" key="1">
    <citation type="submission" date="2020-07" db="EMBL/GenBank/DDBJ databases">
        <title>Genome of Haloechinothrix sp.</title>
        <authorList>
            <person name="Tang S.-K."/>
            <person name="Yang L."/>
            <person name="Zhu W.-Y."/>
        </authorList>
    </citation>
    <scope>NUCLEOTIDE SEQUENCE [LARGE SCALE GENOMIC DNA]</scope>
    <source>
        <strain evidence="2 3">YIM 98757</strain>
    </source>
</reference>
<dbReference type="RefSeq" id="WP_180891796.1">
    <property type="nucleotide sequence ID" value="NZ_JACCKD010000002.1"/>
</dbReference>
<comment type="caution">
    <text evidence="2">The sequence shown here is derived from an EMBL/GenBank/DDBJ whole genome shotgun (WGS) entry which is preliminary data.</text>
</comment>
<feature type="compositionally biased region" description="Basic and acidic residues" evidence="1">
    <location>
        <begin position="35"/>
        <end position="54"/>
    </location>
</feature>
<feature type="region of interest" description="Disordered" evidence="1">
    <location>
        <begin position="35"/>
        <end position="87"/>
    </location>
</feature>
<name>A0A838A6Z3_9PSEU</name>
<accession>A0A838A6Z3</accession>
<keyword evidence="3" id="KW-1185">Reference proteome</keyword>
<evidence type="ECO:0000313" key="3">
    <source>
        <dbReference type="Proteomes" id="UP000582974"/>
    </source>
</evidence>
<evidence type="ECO:0000313" key="2">
    <source>
        <dbReference type="EMBL" id="MBA0124928.1"/>
    </source>
</evidence>
<proteinExistence type="predicted"/>
<organism evidence="2 3">
    <name type="scientific">Haloechinothrix aidingensis</name>
    <dbReference type="NCBI Taxonomy" id="2752311"/>
    <lineage>
        <taxon>Bacteria</taxon>
        <taxon>Bacillati</taxon>
        <taxon>Actinomycetota</taxon>
        <taxon>Actinomycetes</taxon>
        <taxon>Pseudonocardiales</taxon>
        <taxon>Pseudonocardiaceae</taxon>
        <taxon>Haloechinothrix</taxon>
    </lineage>
</organism>
<dbReference type="Proteomes" id="UP000582974">
    <property type="component" value="Unassembled WGS sequence"/>
</dbReference>
<protein>
    <submittedName>
        <fullName evidence="2">Uncharacterized protein</fullName>
    </submittedName>
</protein>
<sequence length="87" mass="9547">MEQHTPVDGWSAEVAYRREQLAADAEAIRRTREVRARARADRAERRRRTGRADQGRGASGADDAPGRKWGAGRERTPVARSGACAAC</sequence>
<gene>
    <name evidence="2" type="ORF">H0B56_05170</name>
</gene>